<keyword evidence="6" id="KW-0472">Membrane</keyword>
<dbReference type="PANTHER" id="PTHR43289:SF34">
    <property type="entry name" value="SERINE_THREONINE-PROTEIN KINASE YBDM-RELATED"/>
    <property type="match status" value="1"/>
</dbReference>
<dbReference type="Proteomes" id="UP000782554">
    <property type="component" value="Unassembled WGS sequence"/>
</dbReference>
<evidence type="ECO:0000256" key="3">
    <source>
        <dbReference type="ARBA" id="ARBA00022777"/>
    </source>
</evidence>
<gene>
    <name evidence="8" type="ORF">K3181_13415</name>
</gene>
<keyword evidence="1" id="KW-0808">Transferase</keyword>
<evidence type="ECO:0000256" key="1">
    <source>
        <dbReference type="ARBA" id="ARBA00022679"/>
    </source>
</evidence>
<dbReference type="GO" id="GO:0016301">
    <property type="term" value="F:kinase activity"/>
    <property type="evidence" value="ECO:0007669"/>
    <property type="project" value="UniProtKB-KW"/>
</dbReference>
<feature type="transmembrane region" description="Helical" evidence="6">
    <location>
        <begin position="336"/>
        <end position="360"/>
    </location>
</feature>
<proteinExistence type="predicted"/>
<dbReference type="InterPro" id="IPR011009">
    <property type="entry name" value="Kinase-like_dom_sf"/>
</dbReference>
<dbReference type="PROSITE" id="PS50011">
    <property type="entry name" value="PROTEIN_KINASE_DOM"/>
    <property type="match status" value="1"/>
</dbReference>
<keyword evidence="3 8" id="KW-0418">Kinase</keyword>
<dbReference type="SUPFAM" id="SSF56112">
    <property type="entry name" value="Protein kinase-like (PK-like)"/>
    <property type="match status" value="1"/>
</dbReference>
<dbReference type="InterPro" id="IPR000719">
    <property type="entry name" value="Prot_kinase_dom"/>
</dbReference>
<evidence type="ECO:0000313" key="9">
    <source>
        <dbReference type="Proteomes" id="UP000782554"/>
    </source>
</evidence>
<evidence type="ECO:0000256" key="6">
    <source>
        <dbReference type="SAM" id="Phobius"/>
    </source>
</evidence>
<dbReference type="CDD" id="cd14014">
    <property type="entry name" value="STKc_PknB_like"/>
    <property type="match status" value="1"/>
</dbReference>
<dbReference type="InterPro" id="IPR008266">
    <property type="entry name" value="Tyr_kinase_AS"/>
</dbReference>
<protein>
    <submittedName>
        <fullName evidence="8">Protein kinase</fullName>
    </submittedName>
</protein>
<name>A0ABS7JXR6_9SPHN</name>
<comment type="caution">
    <text evidence="8">The sequence shown here is derived from an EMBL/GenBank/DDBJ whole genome shotgun (WGS) entry which is preliminary data.</text>
</comment>
<evidence type="ECO:0000256" key="5">
    <source>
        <dbReference type="PROSITE-ProRule" id="PRU10141"/>
    </source>
</evidence>
<keyword evidence="6" id="KW-0812">Transmembrane</keyword>
<reference evidence="8 9" key="1">
    <citation type="submission" date="2021-08" db="EMBL/GenBank/DDBJ databases">
        <title>Comparative Genomics Analysis of the Genus Qipengyuania Reveals Extensive Genetic Diversity and Metabolic Versatility, Including the Description of Fifteen Novel Species.</title>
        <authorList>
            <person name="Liu Y."/>
        </authorList>
    </citation>
    <scope>NUCLEOTIDE SEQUENCE [LARGE SCALE GENOMIC DNA]</scope>
    <source>
        <strain evidence="8 9">YG27</strain>
    </source>
</reference>
<dbReference type="PROSITE" id="PS00107">
    <property type="entry name" value="PROTEIN_KINASE_ATP"/>
    <property type="match status" value="1"/>
</dbReference>
<dbReference type="InterPro" id="IPR017441">
    <property type="entry name" value="Protein_kinase_ATP_BS"/>
</dbReference>
<accession>A0ABS7JXR6</accession>
<evidence type="ECO:0000313" key="8">
    <source>
        <dbReference type="EMBL" id="MBX7502441.1"/>
    </source>
</evidence>
<keyword evidence="2 5" id="KW-0547">Nucleotide-binding</keyword>
<evidence type="ECO:0000256" key="2">
    <source>
        <dbReference type="ARBA" id="ARBA00022741"/>
    </source>
</evidence>
<keyword evidence="6" id="KW-1133">Transmembrane helix</keyword>
<dbReference type="Gene3D" id="1.10.510.10">
    <property type="entry name" value="Transferase(Phosphotransferase) domain 1"/>
    <property type="match status" value="1"/>
</dbReference>
<dbReference type="Gene3D" id="3.30.200.20">
    <property type="entry name" value="Phosphorylase Kinase, domain 1"/>
    <property type="match status" value="1"/>
</dbReference>
<keyword evidence="9" id="KW-1185">Reference proteome</keyword>
<feature type="domain" description="Protein kinase" evidence="7">
    <location>
        <begin position="76"/>
        <end position="332"/>
    </location>
</feature>
<evidence type="ECO:0000256" key="4">
    <source>
        <dbReference type="ARBA" id="ARBA00022840"/>
    </source>
</evidence>
<sequence>MTEIAFERRALALFESLIDCDAPEVQSALEAIPETEPKLRERVECLLEAYRTRTIRTGGAIADFEEPPPPERIGAYRIGELLGTGGMGSVYSAFRDRGDFEHEVAIKLIKPGALSEKLVERFTRERQTLARFSHPHIARLFDGGETDQQQPYIVMEKIDGTLLTDWLDEVDPPLDERLSLFLQICSAVSHAHRNLIVHRDLTPANVLVDREGQAKLIDFGIARPDGDELGAAGAVPLRNMTLTPGYAAPERLSGEPATTLSDVYSAGRLLGALLPKPRPVELQAVMEMALATDPDERYRSIDALAADIRAFQKNEPVSAMPPRRAYRWRKFVQRNLLAVALTASLVTAVLIGLTLTLWYAQSAGTARREAEARFADTRAIAKTMMFEVYDEVSRVPRSTEARLLLAESAQRYLETLAADGASADVRLDAGLGYFRLAQVVGGRTGGGTVGRIEDGKTYYQRAREILESLHRDYPRRQDITSALARVQTVMADSSLFTDGDHARARRDAVGARKLIESLDQLDADTGEALAATYLHEGNAYAWEAKPESAGKTYALGRKRIGAMDAALRRSLPVRRSLAELWRMTGAYHSYFKRHGEARESLDKALAIHRAIAEDERAGPQDFYHLLTALNMAAQVAESAGDLRSADRYAKEGWQVAERALLANPSDAGLRDVAVIPAIRHAAALARAGQELKAVELADRAIAMKRALSQDAGEVVAARMTLAVRLQEASKVYLAAGRTQQACSVMREALQIMQEYQRTAELPVANVEGNLKPLLADLAHCS</sequence>
<dbReference type="PROSITE" id="PS00109">
    <property type="entry name" value="PROTEIN_KINASE_TYR"/>
    <property type="match status" value="1"/>
</dbReference>
<dbReference type="EMBL" id="JAIGNU010000003">
    <property type="protein sequence ID" value="MBX7502441.1"/>
    <property type="molecule type" value="Genomic_DNA"/>
</dbReference>
<dbReference type="RefSeq" id="WP_221603633.1">
    <property type="nucleotide sequence ID" value="NZ_JAIGNU010000003.1"/>
</dbReference>
<organism evidence="8 9">
    <name type="scientific">Qipengyuania mesophila</name>
    <dbReference type="NCBI Taxonomy" id="2867246"/>
    <lineage>
        <taxon>Bacteria</taxon>
        <taxon>Pseudomonadati</taxon>
        <taxon>Pseudomonadota</taxon>
        <taxon>Alphaproteobacteria</taxon>
        <taxon>Sphingomonadales</taxon>
        <taxon>Erythrobacteraceae</taxon>
        <taxon>Qipengyuania</taxon>
    </lineage>
</organism>
<dbReference type="Pfam" id="PF00069">
    <property type="entry name" value="Pkinase"/>
    <property type="match status" value="1"/>
</dbReference>
<dbReference type="Gene3D" id="1.25.40.10">
    <property type="entry name" value="Tetratricopeptide repeat domain"/>
    <property type="match status" value="1"/>
</dbReference>
<evidence type="ECO:0000259" key="7">
    <source>
        <dbReference type="PROSITE" id="PS50011"/>
    </source>
</evidence>
<dbReference type="InterPro" id="IPR011990">
    <property type="entry name" value="TPR-like_helical_dom_sf"/>
</dbReference>
<feature type="binding site" evidence="5">
    <location>
        <position position="107"/>
    </location>
    <ligand>
        <name>ATP</name>
        <dbReference type="ChEBI" id="CHEBI:30616"/>
    </ligand>
</feature>
<keyword evidence="4 5" id="KW-0067">ATP-binding</keyword>
<dbReference type="PANTHER" id="PTHR43289">
    <property type="entry name" value="MITOGEN-ACTIVATED PROTEIN KINASE KINASE KINASE 20-RELATED"/>
    <property type="match status" value="1"/>
</dbReference>